<dbReference type="AlphaFoldDB" id="A0A7S7M8I9"/>
<keyword evidence="3" id="KW-0812">Transmembrane</keyword>
<dbReference type="GO" id="GO:0005886">
    <property type="term" value="C:plasma membrane"/>
    <property type="evidence" value="ECO:0007669"/>
    <property type="project" value="UniProtKB-SubCell"/>
</dbReference>
<dbReference type="PIRSF" id="PIRSF016661">
    <property type="entry name" value="BioY"/>
    <property type="match status" value="1"/>
</dbReference>
<dbReference type="PANTHER" id="PTHR34295:SF1">
    <property type="entry name" value="BIOTIN TRANSPORTER BIOY"/>
    <property type="match status" value="1"/>
</dbReference>
<organism evidence="4 5">
    <name type="scientific">Thermophilibacter immobilis</name>
    <dbReference type="NCBI Taxonomy" id="2779519"/>
    <lineage>
        <taxon>Bacteria</taxon>
        <taxon>Bacillati</taxon>
        <taxon>Actinomycetota</taxon>
        <taxon>Coriobacteriia</taxon>
        <taxon>Coriobacteriales</taxon>
        <taxon>Atopobiaceae</taxon>
        <taxon>Thermophilibacter</taxon>
    </lineage>
</organism>
<dbReference type="InterPro" id="IPR003784">
    <property type="entry name" value="BioY"/>
</dbReference>
<evidence type="ECO:0000256" key="1">
    <source>
        <dbReference type="ARBA" id="ARBA00010692"/>
    </source>
</evidence>
<accession>A0A7S7M8I9</accession>
<evidence type="ECO:0000256" key="3">
    <source>
        <dbReference type="SAM" id="Phobius"/>
    </source>
</evidence>
<evidence type="ECO:0000256" key="2">
    <source>
        <dbReference type="PIRNR" id="PIRNR016661"/>
    </source>
</evidence>
<keyword evidence="2 3" id="KW-0472">Membrane</keyword>
<reference evidence="4 5" key="1">
    <citation type="submission" date="2020-10" db="EMBL/GenBank/DDBJ databases">
        <title>Olsenella immobilis sp.nov., isolated from the mud in a fermentation cellar used for the production of Chinese strong-flavoured liquor.</title>
        <authorList>
            <person name="Lu L."/>
        </authorList>
    </citation>
    <scope>NUCLEOTIDE SEQUENCE [LARGE SCALE GENOMIC DNA]</scope>
    <source>
        <strain evidence="4 5">LZLJ-2</strain>
    </source>
</reference>
<protein>
    <recommendedName>
        <fullName evidence="2">Biotin transporter</fullName>
    </recommendedName>
</protein>
<feature type="transmembrane region" description="Helical" evidence="3">
    <location>
        <begin position="78"/>
        <end position="100"/>
    </location>
</feature>
<dbReference type="RefSeq" id="WP_194371283.1">
    <property type="nucleotide sequence ID" value="NZ_CP063767.1"/>
</dbReference>
<dbReference type="GO" id="GO:0015225">
    <property type="term" value="F:biotin transmembrane transporter activity"/>
    <property type="evidence" value="ECO:0007669"/>
    <property type="project" value="UniProtKB-UniRule"/>
</dbReference>
<feature type="transmembrane region" description="Helical" evidence="3">
    <location>
        <begin position="140"/>
        <end position="159"/>
    </location>
</feature>
<keyword evidence="2" id="KW-0813">Transport</keyword>
<evidence type="ECO:0000313" key="4">
    <source>
        <dbReference type="EMBL" id="QOY60641.1"/>
    </source>
</evidence>
<gene>
    <name evidence="4" type="ORF">INP52_09760</name>
</gene>
<keyword evidence="5" id="KW-1185">Reference proteome</keyword>
<feature type="transmembrane region" description="Helical" evidence="3">
    <location>
        <begin position="112"/>
        <end position="134"/>
    </location>
</feature>
<name>A0A7S7M8I9_9ACTN</name>
<dbReference type="EMBL" id="CP063767">
    <property type="protein sequence ID" value="QOY60641.1"/>
    <property type="molecule type" value="Genomic_DNA"/>
</dbReference>
<feature type="transmembrane region" description="Helical" evidence="3">
    <location>
        <begin position="31"/>
        <end position="47"/>
    </location>
</feature>
<proteinExistence type="inferred from homology"/>
<dbReference type="Proteomes" id="UP000593735">
    <property type="component" value="Chromosome"/>
</dbReference>
<comment type="similarity">
    <text evidence="1 2">Belongs to the BioY family.</text>
</comment>
<sequence>MTVSQITRCGVAVALLAVSAAISLPVGPVPFTLQTLVVVLLPIALGGGDAVRSVAVYLLMGALGLPVFSGFTGGVDHLLGPTGGFLWGFLLGMCTAAALLRIQPLPERARETLAAAVLLVIPYATGTLQLMTLLGVSMPAALATAVTPFLIPDLIKAAVGLSVGRSVRGALSSSRTGSFSAR</sequence>
<dbReference type="Pfam" id="PF02632">
    <property type="entry name" value="BioY"/>
    <property type="match status" value="1"/>
</dbReference>
<evidence type="ECO:0000313" key="5">
    <source>
        <dbReference type="Proteomes" id="UP000593735"/>
    </source>
</evidence>
<dbReference type="Gene3D" id="1.10.1760.20">
    <property type="match status" value="1"/>
</dbReference>
<dbReference type="KEGG" id="tio:INP52_09760"/>
<keyword evidence="2" id="KW-1003">Cell membrane</keyword>
<keyword evidence="3" id="KW-1133">Transmembrane helix</keyword>
<comment type="subcellular location">
    <subcellularLocation>
        <location evidence="2">Cell membrane</location>
        <topology evidence="2">Multi-pass membrane protein</topology>
    </subcellularLocation>
</comment>
<feature type="transmembrane region" description="Helical" evidence="3">
    <location>
        <begin position="54"/>
        <end position="72"/>
    </location>
</feature>
<dbReference type="PANTHER" id="PTHR34295">
    <property type="entry name" value="BIOTIN TRANSPORTER BIOY"/>
    <property type="match status" value="1"/>
</dbReference>